<dbReference type="Proteomes" id="UP000026960">
    <property type="component" value="Chromosome 12"/>
</dbReference>
<evidence type="ECO:0000313" key="2">
    <source>
        <dbReference type="Proteomes" id="UP000026960"/>
    </source>
</evidence>
<dbReference type="HOGENOM" id="CLU_2674984_0_0_1"/>
<reference evidence="1" key="2">
    <citation type="submission" date="2015-03" db="UniProtKB">
        <authorList>
            <consortium name="EnsemblPlants"/>
        </authorList>
    </citation>
    <scope>IDENTIFICATION</scope>
</reference>
<reference evidence="1" key="1">
    <citation type="journal article" date="2009" name="Rice">
        <title>De Novo Next Generation Sequencing of Plant Genomes.</title>
        <authorList>
            <person name="Rounsley S."/>
            <person name="Marri P.R."/>
            <person name="Yu Y."/>
            <person name="He R."/>
            <person name="Sisneros N."/>
            <person name="Goicoechea J.L."/>
            <person name="Lee S.J."/>
            <person name="Angelova A."/>
            <person name="Kudrna D."/>
            <person name="Luo M."/>
            <person name="Affourtit J."/>
            <person name="Desany B."/>
            <person name="Knight J."/>
            <person name="Niazi F."/>
            <person name="Egholm M."/>
            <person name="Wing R.A."/>
        </authorList>
    </citation>
    <scope>NUCLEOTIDE SEQUENCE [LARGE SCALE GENOMIC DNA]</scope>
    <source>
        <strain evidence="1">cv. IRGC 105608</strain>
    </source>
</reference>
<sequence>MAHGEAVVAAWWWWHGGGKRLQAREAPPIDSAGGRRGDGREASVVAARRPVTAGMPLRHAVVDRRGGVGLAMSTH</sequence>
<evidence type="ECO:0008006" key="3">
    <source>
        <dbReference type="Google" id="ProtNLM"/>
    </source>
</evidence>
<dbReference type="EnsemblPlants" id="OBART12G17930.1">
    <property type="protein sequence ID" value="OBART12G17930.1"/>
    <property type="gene ID" value="OBART12G17930"/>
</dbReference>
<dbReference type="PaxDb" id="65489-OBART12G17930.1"/>
<organism evidence="1">
    <name type="scientific">Oryza barthii</name>
    <dbReference type="NCBI Taxonomy" id="65489"/>
    <lineage>
        <taxon>Eukaryota</taxon>
        <taxon>Viridiplantae</taxon>
        <taxon>Streptophyta</taxon>
        <taxon>Embryophyta</taxon>
        <taxon>Tracheophyta</taxon>
        <taxon>Spermatophyta</taxon>
        <taxon>Magnoliopsida</taxon>
        <taxon>Liliopsida</taxon>
        <taxon>Poales</taxon>
        <taxon>Poaceae</taxon>
        <taxon>BOP clade</taxon>
        <taxon>Oryzoideae</taxon>
        <taxon>Oryzeae</taxon>
        <taxon>Oryzinae</taxon>
        <taxon>Oryza</taxon>
    </lineage>
</organism>
<name>A0A0D3HWF2_9ORYZ</name>
<dbReference type="Gramene" id="OBART12G17930.1">
    <property type="protein sequence ID" value="OBART12G17930.1"/>
    <property type="gene ID" value="OBART12G17930"/>
</dbReference>
<accession>A0A0D3HWF2</accession>
<protein>
    <recommendedName>
        <fullName evidence="3">DUF834 domain-containing protein</fullName>
    </recommendedName>
</protein>
<dbReference type="AlphaFoldDB" id="A0A0D3HWF2"/>
<evidence type="ECO:0000313" key="1">
    <source>
        <dbReference type="EnsemblPlants" id="OBART12G17930.1"/>
    </source>
</evidence>
<proteinExistence type="predicted"/>
<keyword evidence="2" id="KW-1185">Reference proteome</keyword>